<dbReference type="NCBIfam" id="TIGR00199">
    <property type="entry name" value="PncC_domain"/>
    <property type="match status" value="1"/>
</dbReference>
<dbReference type="Proteomes" id="UP001596022">
    <property type="component" value="Unassembled WGS sequence"/>
</dbReference>
<dbReference type="SUPFAM" id="SSF53218">
    <property type="entry name" value="Molybdenum cofactor biosynthesis proteins"/>
    <property type="match status" value="1"/>
</dbReference>
<dbReference type="Pfam" id="PF02464">
    <property type="entry name" value="CinA"/>
    <property type="match status" value="1"/>
</dbReference>
<dbReference type="PIRSF" id="PIRSF006728">
    <property type="entry name" value="CinA"/>
    <property type="match status" value="1"/>
</dbReference>
<evidence type="ECO:0000259" key="2">
    <source>
        <dbReference type="SMART" id="SM00852"/>
    </source>
</evidence>
<dbReference type="InterPro" id="IPR050101">
    <property type="entry name" value="CinA"/>
</dbReference>
<keyword evidence="4" id="KW-1185">Reference proteome</keyword>
<dbReference type="RefSeq" id="WP_376844456.1">
    <property type="nucleotide sequence ID" value="NZ_JBHSFW010000001.1"/>
</dbReference>
<dbReference type="InterPro" id="IPR008135">
    <property type="entry name" value="Competence-induced_CinA"/>
</dbReference>
<gene>
    <name evidence="1" type="primary">cinA</name>
    <name evidence="3" type="ORF">ACFO4N_01560</name>
</gene>
<feature type="domain" description="MoaB/Mog" evidence="2">
    <location>
        <begin position="4"/>
        <end position="170"/>
    </location>
</feature>
<evidence type="ECO:0000256" key="1">
    <source>
        <dbReference type="HAMAP-Rule" id="MF_00226"/>
    </source>
</evidence>
<reference evidence="4" key="1">
    <citation type="journal article" date="2019" name="Int. J. Syst. Evol. Microbiol.">
        <title>The Global Catalogue of Microorganisms (GCM) 10K type strain sequencing project: providing services to taxonomists for standard genome sequencing and annotation.</title>
        <authorList>
            <consortium name="The Broad Institute Genomics Platform"/>
            <consortium name="The Broad Institute Genome Sequencing Center for Infectious Disease"/>
            <person name="Wu L."/>
            <person name="Ma J."/>
        </authorList>
    </citation>
    <scope>NUCLEOTIDE SEQUENCE [LARGE SCALE GENOMIC DNA]</scope>
    <source>
        <strain evidence="4">CGMCC 1.16306</strain>
    </source>
</reference>
<proteinExistence type="inferred from homology"/>
<dbReference type="SMART" id="SM00852">
    <property type="entry name" value="MoCF_biosynth"/>
    <property type="match status" value="1"/>
</dbReference>
<dbReference type="InterPro" id="IPR041424">
    <property type="entry name" value="CinA_KH"/>
</dbReference>
<dbReference type="Pfam" id="PF18146">
    <property type="entry name" value="CinA_KH"/>
    <property type="match status" value="1"/>
</dbReference>
<dbReference type="CDD" id="cd00885">
    <property type="entry name" value="cinA"/>
    <property type="match status" value="1"/>
</dbReference>
<evidence type="ECO:0000313" key="3">
    <source>
        <dbReference type="EMBL" id="MFC4617413.1"/>
    </source>
</evidence>
<dbReference type="Gene3D" id="3.40.980.10">
    <property type="entry name" value="MoaB/Mog-like domain"/>
    <property type="match status" value="1"/>
</dbReference>
<dbReference type="PANTHER" id="PTHR13939:SF0">
    <property type="entry name" value="NMN AMIDOHYDROLASE-LIKE PROTEIN YFAY"/>
    <property type="match status" value="1"/>
</dbReference>
<dbReference type="InterPro" id="IPR036653">
    <property type="entry name" value="CinA-like_C"/>
</dbReference>
<dbReference type="Gene3D" id="3.90.950.20">
    <property type="entry name" value="CinA-like"/>
    <property type="match status" value="1"/>
</dbReference>
<organism evidence="3 4">
    <name type="scientific">Camelliibacillus cellulosilyticus</name>
    <dbReference type="NCBI Taxonomy" id="2174486"/>
    <lineage>
        <taxon>Bacteria</taxon>
        <taxon>Bacillati</taxon>
        <taxon>Bacillota</taxon>
        <taxon>Bacilli</taxon>
        <taxon>Bacillales</taxon>
        <taxon>Sporolactobacillaceae</taxon>
        <taxon>Camelliibacillus</taxon>
    </lineage>
</organism>
<dbReference type="SUPFAM" id="SSF142433">
    <property type="entry name" value="CinA-like"/>
    <property type="match status" value="1"/>
</dbReference>
<accession>A0ABV9GHQ5</accession>
<dbReference type="EMBL" id="JBHSFW010000001">
    <property type="protein sequence ID" value="MFC4617413.1"/>
    <property type="molecule type" value="Genomic_DNA"/>
</dbReference>
<comment type="caution">
    <text evidence="3">The sequence shown here is derived from an EMBL/GenBank/DDBJ whole genome shotgun (WGS) entry which is preliminary data.</text>
</comment>
<dbReference type="Gene3D" id="3.30.70.2860">
    <property type="match status" value="1"/>
</dbReference>
<comment type="similarity">
    <text evidence="1">Belongs to the CinA family.</text>
</comment>
<dbReference type="PANTHER" id="PTHR13939">
    <property type="entry name" value="NICOTINAMIDE-NUCLEOTIDE AMIDOHYDROLASE PNCC"/>
    <property type="match status" value="1"/>
</dbReference>
<name>A0ABV9GHQ5_9BACL</name>
<protein>
    <recommendedName>
        <fullName evidence="1">Putative competence-damage inducible protein</fullName>
    </recommendedName>
</protein>
<dbReference type="InterPro" id="IPR008136">
    <property type="entry name" value="CinA_C"/>
</dbReference>
<dbReference type="InterPro" id="IPR036425">
    <property type="entry name" value="MoaB/Mog-like_dom_sf"/>
</dbReference>
<dbReference type="NCBIfam" id="TIGR00200">
    <property type="entry name" value="cinA_nterm"/>
    <property type="match status" value="1"/>
</dbReference>
<evidence type="ECO:0000313" key="4">
    <source>
        <dbReference type="Proteomes" id="UP001596022"/>
    </source>
</evidence>
<sequence length="418" mass="45062">MNAEIIAVGSELLLGQIANTNAQYISEQLATLGMNVFYHTVVGDNPERLKKVLEIADSRSELIILTGGLGPTKDDLTKDVVAGHVARKLVIDSEAMAAIEAFFRSAARPMTENNRRQALVIEGSRVLPNEVGMAPGMVVTIDKHVYILMPGPPHEMKPMFANHVKPFLNTLNEEPIISRVLRFFGIGESKLETEIIDLIDNQTNPTIAPLAKEGEVTLRLTAKHADRLQAEHLLDELEARIQARVGAFFYGYGETSLAAVVFDLLNQKGLTVAAAESLTGGLFSQQLTDVPGASAVFNGGVVCYTNAVKRDILGVSEEILEAEGAVSESCAVQLAEGVRARCGADIGISFTGVAGPDKSEGKEVGTVYIGLAAGGKTHVFSKQINGNRADIRQRTILHGFDVIRRYLAGRSPFDEKIE</sequence>
<dbReference type="NCBIfam" id="NF001813">
    <property type="entry name" value="PRK00549.1"/>
    <property type="match status" value="1"/>
</dbReference>
<dbReference type="NCBIfam" id="TIGR00177">
    <property type="entry name" value="molyb_syn"/>
    <property type="match status" value="1"/>
</dbReference>
<dbReference type="InterPro" id="IPR001453">
    <property type="entry name" value="MoaB/Mog_dom"/>
</dbReference>
<dbReference type="Pfam" id="PF00994">
    <property type="entry name" value="MoCF_biosynth"/>
    <property type="match status" value="1"/>
</dbReference>
<dbReference type="HAMAP" id="MF_00226_B">
    <property type="entry name" value="CinA_B"/>
    <property type="match status" value="1"/>
</dbReference>